<evidence type="ECO:0000313" key="3">
    <source>
        <dbReference type="Proteomes" id="UP000709295"/>
    </source>
</evidence>
<comment type="caution">
    <text evidence="2">The sequence shown here is derived from an EMBL/GenBank/DDBJ whole genome shotgun (WGS) entry which is preliminary data.</text>
</comment>
<reference evidence="2" key="1">
    <citation type="submission" date="2021-01" db="EMBL/GenBank/DDBJ databases">
        <title>Phytophthora aleatoria, a newly-described species from Pinus radiata is distinct from Phytophthora cactorum isolates based on comparative genomics.</title>
        <authorList>
            <person name="Mcdougal R."/>
            <person name="Panda P."/>
            <person name="Williams N."/>
            <person name="Studholme D.J."/>
        </authorList>
    </citation>
    <scope>NUCLEOTIDE SEQUENCE</scope>
    <source>
        <strain evidence="2">NZFS 4037</strain>
    </source>
</reference>
<evidence type="ECO:0000313" key="2">
    <source>
        <dbReference type="EMBL" id="KAG6947214.1"/>
    </source>
</evidence>
<dbReference type="EMBL" id="JAENGY010001739">
    <property type="protein sequence ID" value="KAG6947214.1"/>
    <property type="molecule type" value="Genomic_DNA"/>
</dbReference>
<sequence>MPRTPGSKKLTPEKKVAVALFLVDLAARGTRAVDASSRRRAPSQAKEDQAHQGRNCTAGRWCSSVRPPNTRIPC</sequence>
<evidence type="ECO:0000256" key="1">
    <source>
        <dbReference type="SAM" id="MobiDB-lite"/>
    </source>
</evidence>
<keyword evidence="3" id="KW-1185">Reference proteome</keyword>
<gene>
    <name evidence="2" type="ORF">JG688_00015642</name>
</gene>
<accession>A0A8J5I5C3</accession>
<name>A0A8J5I5C3_9STRA</name>
<dbReference type="AlphaFoldDB" id="A0A8J5I5C3"/>
<protein>
    <submittedName>
        <fullName evidence="2">Uncharacterized protein</fullName>
    </submittedName>
</protein>
<dbReference type="Proteomes" id="UP000709295">
    <property type="component" value="Unassembled WGS sequence"/>
</dbReference>
<organism evidence="2 3">
    <name type="scientific">Phytophthora aleatoria</name>
    <dbReference type="NCBI Taxonomy" id="2496075"/>
    <lineage>
        <taxon>Eukaryota</taxon>
        <taxon>Sar</taxon>
        <taxon>Stramenopiles</taxon>
        <taxon>Oomycota</taxon>
        <taxon>Peronosporomycetes</taxon>
        <taxon>Peronosporales</taxon>
        <taxon>Peronosporaceae</taxon>
        <taxon>Phytophthora</taxon>
    </lineage>
</organism>
<feature type="region of interest" description="Disordered" evidence="1">
    <location>
        <begin position="31"/>
        <end position="55"/>
    </location>
</feature>
<proteinExistence type="predicted"/>